<dbReference type="Proteomes" id="UP000254055">
    <property type="component" value="Unassembled WGS sequence"/>
</dbReference>
<dbReference type="PROSITE" id="PS50231">
    <property type="entry name" value="RICIN_B_LECTIN"/>
    <property type="match status" value="1"/>
</dbReference>
<name>A0A378WG71_9NEIS</name>
<evidence type="ECO:0000259" key="2">
    <source>
        <dbReference type="SMART" id="SM00458"/>
    </source>
</evidence>
<dbReference type="Pfam" id="PF00652">
    <property type="entry name" value="Ricin_B_lectin"/>
    <property type="match status" value="1"/>
</dbReference>
<gene>
    <name evidence="3" type="ORF">NCTC12229_00131</name>
</gene>
<organism evidence="3 4">
    <name type="scientific">Neisseria zoodegmatis</name>
    <dbReference type="NCBI Taxonomy" id="326523"/>
    <lineage>
        <taxon>Bacteria</taxon>
        <taxon>Pseudomonadati</taxon>
        <taxon>Pseudomonadota</taxon>
        <taxon>Betaproteobacteria</taxon>
        <taxon>Neisseriales</taxon>
        <taxon>Neisseriaceae</taxon>
        <taxon>Neisseria</taxon>
    </lineage>
</organism>
<dbReference type="EMBL" id="UGRS01000001">
    <property type="protein sequence ID" value="SUA35725.1"/>
    <property type="molecule type" value="Genomic_DNA"/>
</dbReference>
<dbReference type="PROSITE" id="PS51257">
    <property type="entry name" value="PROKAR_LIPOPROTEIN"/>
    <property type="match status" value="1"/>
</dbReference>
<evidence type="ECO:0000313" key="3">
    <source>
        <dbReference type="EMBL" id="SUA35725.1"/>
    </source>
</evidence>
<dbReference type="AlphaFoldDB" id="A0A378WG71"/>
<proteinExistence type="predicted"/>
<dbReference type="OrthoDB" id="8673369at2"/>
<dbReference type="RefSeq" id="WP_115133144.1">
    <property type="nucleotide sequence ID" value="NZ_UGRS01000001.1"/>
</dbReference>
<keyword evidence="1" id="KW-0732">Signal</keyword>
<reference evidence="3 4" key="1">
    <citation type="submission" date="2018-06" db="EMBL/GenBank/DDBJ databases">
        <authorList>
            <consortium name="Pathogen Informatics"/>
            <person name="Doyle S."/>
        </authorList>
    </citation>
    <scope>NUCLEOTIDE SEQUENCE [LARGE SCALE GENOMIC DNA]</scope>
    <source>
        <strain evidence="3 4">NCTC12229</strain>
    </source>
</reference>
<feature type="signal peptide" evidence="1">
    <location>
        <begin position="1"/>
        <end position="18"/>
    </location>
</feature>
<feature type="chain" id="PRO_5016762893" evidence="1">
    <location>
        <begin position="19"/>
        <end position="147"/>
    </location>
</feature>
<keyword evidence="3" id="KW-0430">Lectin</keyword>
<dbReference type="InterPro" id="IPR000772">
    <property type="entry name" value="Ricin_B_lectin"/>
</dbReference>
<dbReference type="GO" id="GO:0030246">
    <property type="term" value="F:carbohydrate binding"/>
    <property type="evidence" value="ECO:0007669"/>
    <property type="project" value="UniProtKB-KW"/>
</dbReference>
<dbReference type="SUPFAM" id="SSF50370">
    <property type="entry name" value="Ricin B-like lectins"/>
    <property type="match status" value="1"/>
</dbReference>
<dbReference type="InterPro" id="IPR035992">
    <property type="entry name" value="Ricin_B-like_lectins"/>
</dbReference>
<evidence type="ECO:0000313" key="4">
    <source>
        <dbReference type="Proteomes" id="UP000254055"/>
    </source>
</evidence>
<dbReference type="Gene3D" id="2.80.10.50">
    <property type="match status" value="1"/>
</dbReference>
<accession>A0A378WG71</accession>
<feature type="domain" description="Ricin B lectin" evidence="2">
    <location>
        <begin position="30"/>
        <end position="146"/>
    </location>
</feature>
<dbReference type="SMART" id="SM00458">
    <property type="entry name" value="RICIN"/>
    <property type="match status" value="1"/>
</dbReference>
<sequence>MKLSGLILLSTLIISGCAATPVAKNKAKLQAYDYRIKTANGKCLQHNTTKHTLSAASCSKHDTQRFAVAGNDIRVNGLCLQAASGKTNKTHTVTAAQCTGQPNQNWYRDGQTIRSSLNGLCLDAAKSNTLRLSRCNHSQAQQFSFSH</sequence>
<evidence type="ECO:0000256" key="1">
    <source>
        <dbReference type="SAM" id="SignalP"/>
    </source>
</evidence>
<protein>
    <submittedName>
        <fullName evidence="3">Ricin-type beta-trefoil lectin domain</fullName>
    </submittedName>
</protein>